<gene>
    <name evidence="2" type="ORF">DLM65_12050</name>
</gene>
<dbReference type="Proteomes" id="UP000248724">
    <property type="component" value="Unassembled WGS sequence"/>
</dbReference>
<feature type="non-terminal residue" evidence="2">
    <location>
        <position position="272"/>
    </location>
</feature>
<dbReference type="SUPFAM" id="SSF53335">
    <property type="entry name" value="S-adenosyl-L-methionine-dependent methyltransferases"/>
    <property type="match status" value="1"/>
</dbReference>
<feature type="compositionally biased region" description="Low complexity" evidence="1">
    <location>
        <begin position="7"/>
        <end position="18"/>
    </location>
</feature>
<evidence type="ECO:0008006" key="4">
    <source>
        <dbReference type="Google" id="ProtNLM"/>
    </source>
</evidence>
<proteinExistence type="predicted"/>
<feature type="region of interest" description="Disordered" evidence="1">
    <location>
        <begin position="1"/>
        <end position="20"/>
    </location>
</feature>
<organism evidence="2 3">
    <name type="scientific">Candidatus Aeolococcus gillhamiae</name>
    <dbReference type="NCBI Taxonomy" id="3127015"/>
    <lineage>
        <taxon>Bacteria</taxon>
        <taxon>Bacillati</taxon>
        <taxon>Candidatus Dormiibacterota</taxon>
        <taxon>Candidatus Dormibacteria</taxon>
        <taxon>Candidatus Aeolococcales</taxon>
        <taxon>Candidatus Aeolococcaceae</taxon>
        <taxon>Candidatus Aeolococcus</taxon>
    </lineage>
</organism>
<name>A0A2W5Z0Z8_9BACT</name>
<protein>
    <recommendedName>
        <fullName evidence="4">Class I SAM-dependent methyltransferase</fullName>
    </recommendedName>
</protein>
<dbReference type="InterPro" id="IPR029063">
    <property type="entry name" value="SAM-dependent_MTases_sf"/>
</dbReference>
<dbReference type="EMBL" id="QHBU01000240">
    <property type="protein sequence ID" value="PZR78810.1"/>
    <property type="molecule type" value="Genomic_DNA"/>
</dbReference>
<sequence length="272" mass="30023">MANQRLRAPATQANTTRNARAELRRHARWEPARDAVWRLLDAELTSEARVAILGAGNGDSVPLQRIGSRVRHVALVDLDETALRTARRRQSRKVRRRIELIGHDVTNGAADRIATAVAAGQVPTPPHLLESPLPGAPYDLVIGDLLYSQLLYPALVDLNVPAKRRDAVISRYAPMLTRSTVGRLHVSTPYGRVLHIHDPIAWWPGHRQPISLKDILASAERDPRRAISLAAQGAGPRHSDPRAALHAFSIPIRATALWHWQFAPGVDYLACA</sequence>
<accession>A0A2W5Z0Z8</accession>
<dbReference type="Gene3D" id="3.40.50.150">
    <property type="entry name" value="Vaccinia Virus protein VP39"/>
    <property type="match status" value="1"/>
</dbReference>
<evidence type="ECO:0000313" key="3">
    <source>
        <dbReference type="Proteomes" id="UP000248724"/>
    </source>
</evidence>
<evidence type="ECO:0000313" key="2">
    <source>
        <dbReference type="EMBL" id="PZR78810.1"/>
    </source>
</evidence>
<comment type="caution">
    <text evidence="2">The sequence shown here is derived from an EMBL/GenBank/DDBJ whole genome shotgun (WGS) entry which is preliminary data.</text>
</comment>
<dbReference type="AlphaFoldDB" id="A0A2W5Z0Z8"/>
<evidence type="ECO:0000256" key="1">
    <source>
        <dbReference type="SAM" id="MobiDB-lite"/>
    </source>
</evidence>
<reference evidence="2 3" key="1">
    <citation type="journal article" date="2017" name="Nature">
        <title>Atmospheric trace gases support primary production in Antarctic desert surface soil.</title>
        <authorList>
            <person name="Ji M."/>
            <person name="Greening C."/>
            <person name="Vanwonterghem I."/>
            <person name="Carere C.R."/>
            <person name="Bay S.K."/>
            <person name="Steen J.A."/>
            <person name="Montgomery K."/>
            <person name="Lines T."/>
            <person name="Beardall J."/>
            <person name="van Dorst J."/>
            <person name="Snape I."/>
            <person name="Stott M.B."/>
            <person name="Hugenholtz P."/>
            <person name="Ferrari B.C."/>
        </authorList>
    </citation>
    <scope>NUCLEOTIDE SEQUENCE [LARGE SCALE GENOMIC DNA]</scope>
    <source>
        <strain evidence="2">RRmetagenome_bin12</strain>
    </source>
</reference>